<comment type="caution">
    <text evidence="1">The sequence shown here is derived from an EMBL/GenBank/DDBJ whole genome shotgun (WGS) entry which is preliminary data.</text>
</comment>
<protein>
    <submittedName>
        <fullName evidence="1">Uncharacterized protein</fullName>
    </submittedName>
</protein>
<dbReference type="AlphaFoldDB" id="A0A7Z7N1K5"/>
<reference evidence="1 2" key="1">
    <citation type="submission" date="2017-09" db="EMBL/GenBank/DDBJ databases">
        <authorList>
            <person name="Varghese N."/>
            <person name="Submissions S."/>
        </authorList>
    </citation>
    <scope>NUCLEOTIDE SEQUENCE [LARGE SCALE GENOMIC DNA]</scope>
    <source>
        <strain evidence="1 2">OK806</strain>
    </source>
</reference>
<name>A0A7Z7N1K5_9BURK</name>
<accession>A0A7Z7N1K5</accession>
<dbReference type="EMBL" id="OCSU01000001">
    <property type="protein sequence ID" value="SOE60324.1"/>
    <property type="molecule type" value="Genomic_DNA"/>
</dbReference>
<dbReference type="Proteomes" id="UP000219522">
    <property type="component" value="Unassembled WGS sequence"/>
</dbReference>
<organism evidence="1 2">
    <name type="scientific">Caballeronia arationis</name>
    <dbReference type="NCBI Taxonomy" id="1777142"/>
    <lineage>
        <taxon>Bacteria</taxon>
        <taxon>Pseudomonadati</taxon>
        <taxon>Pseudomonadota</taxon>
        <taxon>Betaproteobacteria</taxon>
        <taxon>Burkholderiales</taxon>
        <taxon>Burkholderiaceae</taxon>
        <taxon>Caballeronia</taxon>
    </lineage>
</organism>
<keyword evidence="2" id="KW-1185">Reference proteome</keyword>
<sequence>MADGMPSGRNCRVAAILRALSADMAGPPPVQYRPGGSGGHSLILSDHCLFLQRQRGAVSELAHARVSYLQSLKPPSFAKPWH</sequence>
<proteinExistence type="predicted"/>
<gene>
    <name evidence="1" type="ORF">SAMN05446927_1914</name>
</gene>
<evidence type="ECO:0000313" key="1">
    <source>
        <dbReference type="EMBL" id="SOE60324.1"/>
    </source>
</evidence>
<evidence type="ECO:0000313" key="2">
    <source>
        <dbReference type="Proteomes" id="UP000219522"/>
    </source>
</evidence>